<gene>
    <name evidence="2" type="ORF">N7U66_11235</name>
</gene>
<evidence type="ECO:0000313" key="2">
    <source>
        <dbReference type="EMBL" id="WAC00835.1"/>
    </source>
</evidence>
<dbReference type="RefSeq" id="WP_267675383.1">
    <property type="nucleotide sequence ID" value="NZ_CP113088.1"/>
</dbReference>
<dbReference type="InterPro" id="IPR013655">
    <property type="entry name" value="PAS_fold_3"/>
</dbReference>
<protein>
    <submittedName>
        <fullName evidence="2">PAS domain-containing protein</fullName>
    </submittedName>
</protein>
<evidence type="ECO:0000313" key="3">
    <source>
        <dbReference type="Proteomes" id="UP001164705"/>
    </source>
</evidence>
<keyword evidence="3" id="KW-1185">Reference proteome</keyword>
<proteinExistence type="predicted"/>
<organism evidence="2 3">
    <name type="scientific">Lacinutrix neustonica</name>
    <dbReference type="NCBI Taxonomy" id="2980107"/>
    <lineage>
        <taxon>Bacteria</taxon>
        <taxon>Pseudomonadati</taxon>
        <taxon>Bacteroidota</taxon>
        <taxon>Flavobacteriia</taxon>
        <taxon>Flavobacteriales</taxon>
        <taxon>Flavobacteriaceae</taxon>
        <taxon>Lacinutrix</taxon>
    </lineage>
</organism>
<dbReference type="CDD" id="cd00130">
    <property type="entry name" value="PAS"/>
    <property type="match status" value="1"/>
</dbReference>
<dbReference type="Proteomes" id="UP001164705">
    <property type="component" value="Chromosome"/>
</dbReference>
<dbReference type="EMBL" id="CP113088">
    <property type="protein sequence ID" value="WAC00835.1"/>
    <property type="molecule type" value="Genomic_DNA"/>
</dbReference>
<reference evidence="2" key="1">
    <citation type="submission" date="2022-11" db="EMBL/GenBank/DDBJ databases">
        <title>Lacinutrix neustonica HL-RS19T sp. nov., isolated from the surface microlayer sample of brackish Lake Shihwa.</title>
        <authorList>
            <person name="Choi J.Y."/>
            <person name="Hwang C.Y."/>
        </authorList>
    </citation>
    <scope>NUCLEOTIDE SEQUENCE</scope>
    <source>
        <strain evidence="2">HL-RS19</strain>
    </source>
</reference>
<dbReference type="PROSITE" id="PS50112">
    <property type="entry name" value="PAS"/>
    <property type="match status" value="1"/>
</dbReference>
<evidence type="ECO:0000259" key="1">
    <source>
        <dbReference type="PROSITE" id="PS50112"/>
    </source>
</evidence>
<dbReference type="SUPFAM" id="SSF55785">
    <property type="entry name" value="PYP-like sensor domain (PAS domain)"/>
    <property type="match status" value="1"/>
</dbReference>
<accession>A0A9E8MTT3</accession>
<dbReference type="InterPro" id="IPR035965">
    <property type="entry name" value="PAS-like_dom_sf"/>
</dbReference>
<dbReference type="InterPro" id="IPR000014">
    <property type="entry name" value="PAS"/>
</dbReference>
<sequence>MRPNQLFKNVIDDLDIGYWELHNNTSNWSAAFLKVLGYEPEDVEIKLDYFLNHLIHSDHRANFRDNFFSLVRNHLDFKQVISIKCKNGEYKEFICLTNDNLPINAHGDAPVIFFNERKFKTSQKVKKDYFYYRESAEMTSTGSWYVDFKNRKSYWDDQTGKILEYPRRLHSFIKKFFAIFS</sequence>
<dbReference type="KEGG" id="lnu:N7U66_11235"/>
<name>A0A9E8MTT3_9FLAO</name>
<dbReference type="Gene3D" id="3.30.450.20">
    <property type="entry name" value="PAS domain"/>
    <property type="match status" value="1"/>
</dbReference>
<dbReference type="AlphaFoldDB" id="A0A9E8MTT3"/>
<feature type="domain" description="PAS" evidence="1">
    <location>
        <begin position="28"/>
        <end position="74"/>
    </location>
</feature>
<dbReference type="Pfam" id="PF08447">
    <property type="entry name" value="PAS_3"/>
    <property type="match status" value="1"/>
</dbReference>